<evidence type="ECO:0000256" key="1">
    <source>
        <dbReference type="SAM" id="Coils"/>
    </source>
</evidence>
<feature type="coiled-coil region" evidence="1">
    <location>
        <begin position="164"/>
        <end position="266"/>
    </location>
</feature>
<name>A0ABX1VI40_9PLAN</name>
<keyword evidence="1" id="KW-0175">Coiled coil</keyword>
<comment type="caution">
    <text evidence="3">The sequence shown here is derived from an EMBL/GenBank/DDBJ whole genome shotgun (WGS) entry which is preliminary data.</text>
</comment>
<reference evidence="3 4" key="1">
    <citation type="journal article" date="2020" name="Syst. Appl. Microbiol.">
        <title>Alienimonas chondri sp. nov., a novel planctomycete isolated from the biofilm of the red alga Chondrus crispus.</title>
        <authorList>
            <person name="Vitorino I."/>
            <person name="Albuquerque L."/>
            <person name="Wiegand S."/>
            <person name="Kallscheuer N."/>
            <person name="da Costa M.S."/>
            <person name="Lobo-da-Cunha A."/>
            <person name="Jogler C."/>
            <person name="Lage O.M."/>
        </authorList>
    </citation>
    <scope>NUCLEOTIDE SEQUENCE [LARGE SCALE GENOMIC DNA]</scope>
    <source>
        <strain evidence="3 4">LzC2</strain>
    </source>
</reference>
<evidence type="ECO:0000313" key="3">
    <source>
        <dbReference type="EMBL" id="NNJ26897.1"/>
    </source>
</evidence>
<proteinExistence type="predicted"/>
<feature type="signal peptide" evidence="2">
    <location>
        <begin position="1"/>
        <end position="24"/>
    </location>
</feature>
<feature type="chain" id="PRO_5046285348" evidence="2">
    <location>
        <begin position="25"/>
        <end position="390"/>
    </location>
</feature>
<dbReference type="RefSeq" id="WP_171188381.1">
    <property type="nucleotide sequence ID" value="NZ_WTPX01000106.1"/>
</dbReference>
<sequence>MFRPPVLRFAVALAVCAATGLAGAGEPSGVAKTAGRQAAEDLPPGRFRTALLAELDILDARRPGAALAPRRGQAEEIIVLPPEAEPEPEPLPMLTAAPTKAPTMAPAMAPESVEQTSVEQPASLEPQPTPTVQTAAVAPSGWVDPFTDQSDAEADRLAREAAALRAATERADAVRAAAARLKQERLEAEQATAERLERQRLERDRMERARLEREALAAKQAEAARRDAARLEAARKEAERVEAERLETIRKEAERVAAVRRETQRRAAETKSVEVHTRNYGRFCPVALRDEQRLTPAVAEISTSYDGHVWRFATPAARAAFVKNPSRYRPAVGGKDVVLMRAEGFRVAGRPELSAVFGNELYLFASVKTRAAFLKNPRRFVPANPAADGT</sequence>
<protein>
    <submittedName>
        <fullName evidence="3">Uncharacterized protein</fullName>
    </submittedName>
</protein>
<keyword evidence="4" id="KW-1185">Reference proteome</keyword>
<evidence type="ECO:0000313" key="4">
    <source>
        <dbReference type="Proteomes" id="UP000609651"/>
    </source>
</evidence>
<organism evidence="3 4">
    <name type="scientific">Alienimonas chondri</name>
    <dbReference type="NCBI Taxonomy" id="2681879"/>
    <lineage>
        <taxon>Bacteria</taxon>
        <taxon>Pseudomonadati</taxon>
        <taxon>Planctomycetota</taxon>
        <taxon>Planctomycetia</taxon>
        <taxon>Planctomycetales</taxon>
        <taxon>Planctomycetaceae</taxon>
        <taxon>Alienimonas</taxon>
    </lineage>
</organism>
<gene>
    <name evidence="3" type="ORF">LzC2_29930</name>
</gene>
<evidence type="ECO:0000256" key="2">
    <source>
        <dbReference type="SAM" id="SignalP"/>
    </source>
</evidence>
<accession>A0ABX1VI40</accession>
<dbReference type="Proteomes" id="UP000609651">
    <property type="component" value="Unassembled WGS sequence"/>
</dbReference>
<keyword evidence="2" id="KW-0732">Signal</keyword>
<dbReference type="EMBL" id="WTPX01000106">
    <property type="protein sequence ID" value="NNJ26897.1"/>
    <property type="molecule type" value="Genomic_DNA"/>
</dbReference>